<name>A8LZ07_SALAI</name>
<accession>A8LZ07</accession>
<reference evidence="3" key="1">
    <citation type="submission" date="2007-10" db="EMBL/GenBank/DDBJ databases">
        <title>Complete sequence of Salinispora arenicola CNS-205.</title>
        <authorList>
            <consortium name="US DOE Joint Genome Institute"/>
            <person name="Copeland A."/>
            <person name="Lucas S."/>
            <person name="Lapidus A."/>
            <person name="Barry K."/>
            <person name="Glavina del Rio T."/>
            <person name="Dalin E."/>
            <person name="Tice H."/>
            <person name="Pitluck S."/>
            <person name="Foster B."/>
            <person name="Schmutz J."/>
            <person name="Larimer F."/>
            <person name="Land M."/>
            <person name="Hauser L."/>
            <person name="Kyrpides N."/>
            <person name="Ivanova N."/>
            <person name="Jensen P.R."/>
            <person name="Moore B.S."/>
            <person name="Penn K."/>
            <person name="Jenkins C."/>
            <person name="Udwary D."/>
            <person name="Xiang L."/>
            <person name="Gontang E."/>
            <person name="Richardson P."/>
        </authorList>
    </citation>
    <scope>NUCLEOTIDE SEQUENCE [LARGE SCALE GENOMIC DNA]</scope>
    <source>
        <strain evidence="3">CNS-205</strain>
    </source>
</reference>
<dbReference type="HOGENOM" id="CLU_1293548_0_0_11"/>
<proteinExistence type="predicted"/>
<dbReference type="eggNOG" id="ENOG503223N">
    <property type="taxonomic scope" value="Bacteria"/>
</dbReference>
<dbReference type="OrthoDB" id="3403174at2"/>
<evidence type="ECO:0008006" key="4">
    <source>
        <dbReference type="Google" id="ProtNLM"/>
    </source>
</evidence>
<evidence type="ECO:0000256" key="2">
    <source>
        <dbReference type="SAM" id="MobiDB-lite"/>
    </source>
</evidence>
<dbReference type="AlphaFoldDB" id="A8LZ07"/>
<dbReference type="STRING" id="391037.Sare_3565"/>
<dbReference type="PATRIC" id="fig|391037.6.peg.3593"/>
<protein>
    <recommendedName>
        <fullName evidence="4">DivIVA domain-containing protein</fullName>
    </recommendedName>
</protein>
<organism evidence="3">
    <name type="scientific">Salinispora arenicola (strain CNS-205)</name>
    <dbReference type="NCBI Taxonomy" id="391037"/>
    <lineage>
        <taxon>Bacteria</taxon>
        <taxon>Bacillati</taxon>
        <taxon>Actinomycetota</taxon>
        <taxon>Actinomycetes</taxon>
        <taxon>Micromonosporales</taxon>
        <taxon>Micromonosporaceae</taxon>
        <taxon>Salinispora</taxon>
    </lineage>
</organism>
<gene>
    <name evidence="3" type="ordered locus">Sare_3565</name>
</gene>
<evidence type="ECO:0000313" key="3">
    <source>
        <dbReference type="EMBL" id="ABV99367.1"/>
    </source>
</evidence>
<feature type="compositionally biased region" description="Polar residues" evidence="2">
    <location>
        <begin position="1"/>
        <end position="13"/>
    </location>
</feature>
<sequence length="213" mass="23515">MTNEGPGNAAQDTEQPEPGEVTRRLGLLTTRRFRGRQWYSMAEVTAVARFADDRMSLLHGEIDRRGREAHGLVGQIEMLRYGSLPSAAPQAADPVAVELTMRAQEEANRTISDAGAESSEILAEARRQAEDILAHTHTHAHAVRSTDSQAADLRHRFQELQARHEALVSAVQVAHEALSRAESRLSEQSDRLRADAQAAQKASEILLRAIQEQ</sequence>
<dbReference type="EMBL" id="CP000850">
    <property type="protein sequence ID" value="ABV99367.1"/>
    <property type="molecule type" value="Genomic_DNA"/>
</dbReference>
<keyword evidence="1" id="KW-0175">Coiled coil</keyword>
<dbReference type="KEGG" id="saq:Sare_3565"/>
<feature type="region of interest" description="Disordered" evidence="2">
    <location>
        <begin position="1"/>
        <end position="24"/>
    </location>
</feature>
<feature type="coiled-coil region" evidence="1">
    <location>
        <begin position="143"/>
        <end position="202"/>
    </location>
</feature>
<evidence type="ECO:0000256" key="1">
    <source>
        <dbReference type="SAM" id="Coils"/>
    </source>
</evidence>